<evidence type="ECO:0000256" key="2">
    <source>
        <dbReference type="SAM" id="SignalP"/>
    </source>
</evidence>
<evidence type="ECO:0000313" key="3">
    <source>
        <dbReference type="EMBL" id="KAF1768420.1"/>
    </source>
</evidence>
<dbReference type="AlphaFoldDB" id="A0A6A5HJQ9"/>
<dbReference type="GeneID" id="9803729"/>
<dbReference type="CTD" id="9803729"/>
<keyword evidence="1" id="KW-1133">Transmembrane helix</keyword>
<keyword evidence="2" id="KW-0732">Signal</keyword>
<evidence type="ECO:0000256" key="1">
    <source>
        <dbReference type="SAM" id="Phobius"/>
    </source>
</evidence>
<gene>
    <name evidence="3" type="ORF">GCK72_000232</name>
</gene>
<name>A0A6A5HJQ9_CAERE</name>
<accession>A0A6A5HJQ9</accession>
<keyword evidence="1" id="KW-0812">Transmembrane</keyword>
<feature type="chain" id="PRO_5025361685" evidence="2">
    <location>
        <begin position="19"/>
        <end position="233"/>
    </location>
</feature>
<protein>
    <submittedName>
        <fullName evidence="3">Uncharacterized protein</fullName>
    </submittedName>
</protein>
<feature type="transmembrane region" description="Helical" evidence="1">
    <location>
        <begin position="160"/>
        <end position="183"/>
    </location>
</feature>
<dbReference type="KEGG" id="crq:GCK72_000232"/>
<comment type="caution">
    <text evidence="3">The sequence shown here is derived from an EMBL/GenBank/DDBJ whole genome shotgun (WGS) entry which is preliminary data.</text>
</comment>
<evidence type="ECO:0000313" key="4">
    <source>
        <dbReference type="Proteomes" id="UP000483820"/>
    </source>
</evidence>
<dbReference type="Proteomes" id="UP000483820">
    <property type="component" value="Chromosome I"/>
</dbReference>
<dbReference type="RefSeq" id="XP_003091751.2">
    <property type="nucleotide sequence ID" value="XM_003091703.2"/>
</dbReference>
<feature type="signal peptide" evidence="2">
    <location>
        <begin position="1"/>
        <end position="18"/>
    </location>
</feature>
<organism evidence="3 4">
    <name type="scientific">Caenorhabditis remanei</name>
    <name type="common">Caenorhabditis vulgaris</name>
    <dbReference type="NCBI Taxonomy" id="31234"/>
    <lineage>
        <taxon>Eukaryota</taxon>
        <taxon>Metazoa</taxon>
        <taxon>Ecdysozoa</taxon>
        <taxon>Nematoda</taxon>
        <taxon>Chromadorea</taxon>
        <taxon>Rhabditida</taxon>
        <taxon>Rhabditina</taxon>
        <taxon>Rhabditomorpha</taxon>
        <taxon>Rhabditoidea</taxon>
        <taxon>Rhabditidae</taxon>
        <taxon>Peloderinae</taxon>
        <taxon>Caenorhabditis</taxon>
    </lineage>
</organism>
<keyword evidence="1" id="KW-0472">Membrane</keyword>
<reference evidence="3 4" key="1">
    <citation type="submission" date="2019-12" db="EMBL/GenBank/DDBJ databases">
        <title>Chromosome-level assembly of the Caenorhabditis remanei genome.</title>
        <authorList>
            <person name="Teterina A.A."/>
            <person name="Willis J.H."/>
            <person name="Phillips P.C."/>
        </authorList>
    </citation>
    <scope>NUCLEOTIDE SEQUENCE [LARGE SCALE GENOMIC DNA]</scope>
    <source>
        <strain evidence="3 4">PX506</strain>
        <tissue evidence="3">Whole organism</tissue>
    </source>
</reference>
<sequence>MRALIYLAILPILVFSQSQNPPPSTITLKETQYLAHKHQPTIAPCKYGVQRAFDQPHFLVTEKEKSGRFETIGKCCEKCEMIRTVLPGTNTYGILCCLPDTPYKHGLIATTFEKAKGKKALTKLVHPLAIVFDSIVPESLSPAKFRQQQGAKKPRTGTGAYGAAFLGAAAAQLIILVLTVVFWHLTKQRIQLETVADADYTIEEEVKVFNPSKSAIMSDNMNSDLMSMSQAMA</sequence>
<proteinExistence type="predicted"/>
<dbReference type="EMBL" id="WUAV01000001">
    <property type="protein sequence ID" value="KAF1768420.1"/>
    <property type="molecule type" value="Genomic_DNA"/>
</dbReference>